<keyword evidence="5" id="KW-0812">Transmembrane</keyword>
<keyword evidence="5" id="KW-0472">Membrane</keyword>
<keyword evidence="3" id="KW-0408">Iron</keyword>
<evidence type="ECO:0000256" key="4">
    <source>
        <dbReference type="SAM" id="MobiDB-lite"/>
    </source>
</evidence>
<dbReference type="PANTHER" id="PTHR24305:SF166">
    <property type="entry name" value="CYTOCHROME P450 12A4, MITOCHONDRIAL-RELATED"/>
    <property type="match status" value="1"/>
</dbReference>
<dbReference type="SUPFAM" id="SSF48264">
    <property type="entry name" value="Cytochrome P450"/>
    <property type="match status" value="1"/>
</dbReference>
<feature type="region of interest" description="Disordered" evidence="4">
    <location>
        <begin position="495"/>
        <end position="514"/>
    </location>
</feature>
<dbReference type="InterPro" id="IPR036396">
    <property type="entry name" value="Cyt_P450_sf"/>
</dbReference>
<keyword evidence="5" id="KW-1133">Transmembrane helix</keyword>
<keyword evidence="7" id="KW-1185">Reference proteome</keyword>
<dbReference type="PRINTS" id="PR00463">
    <property type="entry name" value="EP450I"/>
</dbReference>
<evidence type="ECO:0000256" key="2">
    <source>
        <dbReference type="ARBA" id="ARBA00023026"/>
    </source>
</evidence>
<reference evidence="6 7" key="1">
    <citation type="submission" date="2017-12" db="EMBL/GenBank/DDBJ databases">
        <title>Comparative genomics of Botrytis spp.</title>
        <authorList>
            <person name="Valero-Jimenez C.A."/>
            <person name="Tapia P."/>
            <person name="Veloso J."/>
            <person name="Silva-Moreno E."/>
            <person name="Staats M."/>
            <person name="Valdes J.H."/>
            <person name="Van Kan J.A.L."/>
        </authorList>
    </citation>
    <scope>NUCLEOTIDE SEQUENCE [LARGE SCALE GENOMIC DNA]</scope>
    <source>
        <strain evidence="6 7">Bh0001</strain>
    </source>
</reference>
<evidence type="ECO:0000313" key="7">
    <source>
        <dbReference type="Proteomes" id="UP000297814"/>
    </source>
</evidence>
<feature type="transmembrane region" description="Helical" evidence="5">
    <location>
        <begin position="12"/>
        <end position="36"/>
    </location>
</feature>
<sequence length="609" mass="69438">MAFHSFLSLGISSSYTVLLFTIVVTFLALPLGFIIWSAQTLATNRAKARATGLPYLVRYVSPMNPIWLIYGSSIVRLCQRLGIASENFTRIYSHGWEANERAQIFVDYGDAFLVVHPAGIQLCVADAKIIYDILTRKTEVGRNMKEMAVLDVYGRNLSTADDAEWQAHRKMTTVTFTEKNNELVWEQSLAQAKGMLKYWSEQAKQPIRSTHLDTRNLTLNVLAAAMFNEVYPFEGHEIEKLDSHKNDKSYQYRESLSTILSSIIQIFVFGEQGLKAWWTPHSFKNAARAMDDFHSYIFGLMDKEKEHLARGETVNKHLVARLVKAREEGEELDADDTITDTTWDKGRKMILTEKEILSNLFVYAFAGNDITAIALTNLLIHLAANPDSQDWISEEINYYLPADANVESWKYETYFQLKRCRAVIFETLRICHPISQLVKTTGSHEQTLEINGQAYVLPPHTTVHCSIPALHAHPKYWGSDPLAWNPSRFISMSSTPALTERSSTQNSDKEKVEGDTSNHFMPFAWGQRVCPGKKFAQVELVAILAALFKDWRVEVVSKDGETGEQARERAWKSSLVVDHERHMLHEMLDLESVGLRWVRRQRDTSLAYS</sequence>
<keyword evidence="2" id="KW-0843">Virulence</keyword>
<evidence type="ECO:0000256" key="1">
    <source>
        <dbReference type="ARBA" id="ARBA00010617"/>
    </source>
</evidence>
<dbReference type="GO" id="GO:0004497">
    <property type="term" value="F:monooxygenase activity"/>
    <property type="evidence" value="ECO:0007669"/>
    <property type="project" value="InterPro"/>
</dbReference>
<dbReference type="GO" id="GO:0005506">
    <property type="term" value="F:iron ion binding"/>
    <property type="evidence" value="ECO:0007669"/>
    <property type="project" value="InterPro"/>
</dbReference>
<feature type="compositionally biased region" description="Polar residues" evidence="4">
    <location>
        <begin position="495"/>
        <end position="506"/>
    </location>
</feature>
<evidence type="ECO:0000313" key="6">
    <source>
        <dbReference type="EMBL" id="TGO32166.1"/>
    </source>
</evidence>
<comment type="caution">
    <text evidence="6">The sequence shown here is derived from an EMBL/GenBank/DDBJ whole genome shotgun (WGS) entry which is preliminary data.</text>
</comment>
<dbReference type="PANTHER" id="PTHR24305">
    <property type="entry name" value="CYTOCHROME P450"/>
    <property type="match status" value="1"/>
</dbReference>
<gene>
    <name evidence="6" type="ORF">BHYA_0344g00020</name>
</gene>
<dbReference type="EMBL" id="PQXK01000344">
    <property type="protein sequence ID" value="TGO32166.1"/>
    <property type="molecule type" value="Genomic_DNA"/>
</dbReference>
<evidence type="ECO:0008006" key="8">
    <source>
        <dbReference type="Google" id="ProtNLM"/>
    </source>
</evidence>
<comment type="similarity">
    <text evidence="1">Belongs to the cytochrome P450 family.</text>
</comment>
<dbReference type="InterPro" id="IPR002401">
    <property type="entry name" value="Cyt_P450_E_grp-I"/>
</dbReference>
<organism evidence="6 7">
    <name type="scientific">Botrytis hyacinthi</name>
    <dbReference type="NCBI Taxonomy" id="278943"/>
    <lineage>
        <taxon>Eukaryota</taxon>
        <taxon>Fungi</taxon>
        <taxon>Dikarya</taxon>
        <taxon>Ascomycota</taxon>
        <taxon>Pezizomycotina</taxon>
        <taxon>Leotiomycetes</taxon>
        <taxon>Helotiales</taxon>
        <taxon>Sclerotiniaceae</taxon>
        <taxon>Botrytis</taxon>
    </lineage>
</organism>
<dbReference type="PRINTS" id="PR00385">
    <property type="entry name" value="P450"/>
</dbReference>
<dbReference type="Pfam" id="PF00067">
    <property type="entry name" value="p450"/>
    <property type="match status" value="1"/>
</dbReference>
<evidence type="ECO:0000256" key="3">
    <source>
        <dbReference type="PIRSR" id="PIRSR602401-1"/>
    </source>
</evidence>
<dbReference type="GO" id="GO:0016705">
    <property type="term" value="F:oxidoreductase activity, acting on paired donors, with incorporation or reduction of molecular oxygen"/>
    <property type="evidence" value="ECO:0007669"/>
    <property type="project" value="InterPro"/>
</dbReference>
<keyword evidence="3" id="KW-0349">Heme</keyword>
<dbReference type="Proteomes" id="UP000297814">
    <property type="component" value="Unassembled WGS sequence"/>
</dbReference>
<comment type="cofactor">
    <cofactor evidence="3">
        <name>heme</name>
        <dbReference type="ChEBI" id="CHEBI:30413"/>
    </cofactor>
</comment>
<keyword evidence="3" id="KW-0479">Metal-binding</keyword>
<dbReference type="InterPro" id="IPR050121">
    <property type="entry name" value="Cytochrome_P450_monoxygenase"/>
</dbReference>
<dbReference type="InterPro" id="IPR001128">
    <property type="entry name" value="Cyt_P450"/>
</dbReference>
<protein>
    <recommendedName>
        <fullName evidence="8">Cytochrome P450 monooxygenase</fullName>
    </recommendedName>
</protein>
<dbReference type="Gene3D" id="1.10.630.10">
    <property type="entry name" value="Cytochrome P450"/>
    <property type="match status" value="1"/>
</dbReference>
<proteinExistence type="inferred from homology"/>
<accession>A0A4Z1G587</accession>
<name>A0A4Z1G587_9HELO</name>
<evidence type="ECO:0000256" key="5">
    <source>
        <dbReference type="SAM" id="Phobius"/>
    </source>
</evidence>
<dbReference type="GO" id="GO:0020037">
    <property type="term" value="F:heme binding"/>
    <property type="evidence" value="ECO:0007669"/>
    <property type="project" value="InterPro"/>
</dbReference>
<dbReference type="AlphaFoldDB" id="A0A4Z1G587"/>
<feature type="binding site" description="axial binding residue" evidence="3">
    <location>
        <position position="530"/>
    </location>
    <ligand>
        <name>heme</name>
        <dbReference type="ChEBI" id="CHEBI:30413"/>
    </ligand>
    <ligandPart>
        <name>Fe</name>
        <dbReference type="ChEBI" id="CHEBI:18248"/>
    </ligandPart>
</feature>